<evidence type="ECO:0000256" key="1">
    <source>
        <dbReference type="SAM" id="Phobius"/>
    </source>
</evidence>
<gene>
    <name evidence="2" type="ORF">ES332_D05G166700v1</name>
</gene>
<feature type="transmembrane region" description="Helical" evidence="1">
    <location>
        <begin position="12"/>
        <end position="35"/>
    </location>
</feature>
<organism evidence="2 3">
    <name type="scientific">Gossypium tomentosum</name>
    <name type="common">Hawaiian cotton</name>
    <name type="synonym">Gossypium sandvicense</name>
    <dbReference type="NCBI Taxonomy" id="34277"/>
    <lineage>
        <taxon>Eukaryota</taxon>
        <taxon>Viridiplantae</taxon>
        <taxon>Streptophyta</taxon>
        <taxon>Embryophyta</taxon>
        <taxon>Tracheophyta</taxon>
        <taxon>Spermatophyta</taxon>
        <taxon>Magnoliopsida</taxon>
        <taxon>eudicotyledons</taxon>
        <taxon>Gunneridae</taxon>
        <taxon>Pentapetalae</taxon>
        <taxon>rosids</taxon>
        <taxon>malvids</taxon>
        <taxon>Malvales</taxon>
        <taxon>Malvaceae</taxon>
        <taxon>Malvoideae</taxon>
        <taxon>Gossypium</taxon>
    </lineage>
</organism>
<protein>
    <submittedName>
        <fullName evidence="2">Uncharacterized protein</fullName>
    </submittedName>
</protein>
<feature type="transmembrane region" description="Helical" evidence="1">
    <location>
        <begin position="76"/>
        <end position="99"/>
    </location>
</feature>
<keyword evidence="1" id="KW-1133">Transmembrane helix</keyword>
<evidence type="ECO:0000313" key="2">
    <source>
        <dbReference type="EMBL" id="TYH71173.1"/>
    </source>
</evidence>
<accession>A0A5D2KZB1</accession>
<dbReference type="Proteomes" id="UP000322667">
    <property type="component" value="Chromosome D05"/>
</dbReference>
<keyword evidence="1" id="KW-0472">Membrane</keyword>
<dbReference type="AlphaFoldDB" id="A0A5D2KZB1"/>
<sequence length="113" mass="12254">MSRMGECGEGKILEVLHSFISSVPSSIITVLFHFLGSLFSVSVQITDPNVLSFRPPFTFAISTPIFVRSVGNFSCIVLAVLASTSAFLLLLVALVDIFIRGWSKVLSLECLLS</sequence>
<dbReference type="EMBL" id="CM017627">
    <property type="protein sequence ID" value="TYH71173.1"/>
    <property type="molecule type" value="Genomic_DNA"/>
</dbReference>
<proteinExistence type="predicted"/>
<keyword evidence="3" id="KW-1185">Reference proteome</keyword>
<reference evidence="2 3" key="1">
    <citation type="submission" date="2019-07" db="EMBL/GenBank/DDBJ databases">
        <title>WGS assembly of Gossypium tomentosum.</title>
        <authorList>
            <person name="Chen Z.J."/>
            <person name="Sreedasyam A."/>
            <person name="Ando A."/>
            <person name="Song Q."/>
            <person name="De L."/>
            <person name="Hulse-Kemp A."/>
            <person name="Ding M."/>
            <person name="Ye W."/>
            <person name="Kirkbride R."/>
            <person name="Jenkins J."/>
            <person name="Plott C."/>
            <person name="Lovell J."/>
            <person name="Lin Y.-M."/>
            <person name="Vaughn R."/>
            <person name="Liu B."/>
            <person name="Li W."/>
            <person name="Simpson S."/>
            <person name="Scheffler B."/>
            <person name="Saski C."/>
            <person name="Grover C."/>
            <person name="Hu G."/>
            <person name="Conover J."/>
            <person name="Carlson J."/>
            <person name="Shu S."/>
            <person name="Boston L."/>
            <person name="Williams M."/>
            <person name="Peterson D."/>
            <person name="Mcgee K."/>
            <person name="Jones D."/>
            <person name="Wendel J."/>
            <person name="Stelly D."/>
            <person name="Grimwood J."/>
            <person name="Schmutz J."/>
        </authorList>
    </citation>
    <scope>NUCLEOTIDE SEQUENCE [LARGE SCALE GENOMIC DNA]</scope>
    <source>
        <strain evidence="2">7179.01</strain>
    </source>
</reference>
<evidence type="ECO:0000313" key="3">
    <source>
        <dbReference type="Proteomes" id="UP000322667"/>
    </source>
</evidence>
<keyword evidence="1" id="KW-0812">Transmembrane</keyword>
<name>A0A5D2KZB1_GOSTO</name>